<dbReference type="EMBL" id="JAHOEL010000104">
    <property type="protein sequence ID" value="MBV3393678.1"/>
    <property type="molecule type" value="Genomic_DNA"/>
</dbReference>
<dbReference type="InterPro" id="IPR010354">
    <property type="entry name" value="Oleate_hydratase"/>
</dbReference>
<dbReference type="GO" id="GO:0006631">
    <property type="term" value="P:fatty acid metabolic process"/>
    <property type="evidence" value="ECO:0007669"/>
    <property type="project" value="InterPro"/>
</dbReference>
<protein>
    <submittedName>
        <fullName evidence="1">Oleate hydratase</fullName>
        <ecNumber evidence="1">4.2.1.53</ecNumber>
    </submittedName>
</protein>
<name>A0AAW4N0L9_9FIRM</name>
<dbReference type="PANTHER" id="PTHR37417">
    <property type="entry name" value="67 KDA MYOSIN-CROSS-REACTIVE ANTIGEN FAMILY PROTEIN (AFU_ORTHOLOGUE AFUA_5G09970)"/>
    <property type="match status" value="1"/>
</dbReference>
<keyword evidence="1" id="KW-0456">Lyase</keyword>
<comment type="caution">
    <text evidence="1">The sequence shown here is derived from an EMBL/GenBank/DDBJ whole genome shotgun (WGS) entry which is preliminary data.</text>
</comment>
<evidence type="ECO:0000313" key="1">
    <source>
        <dbReference type="EMBL" id="MBV3383652.1"/>
    </source>
</evidence>
<evidence type="ECO:0000313" key="4">
    <source>
        <dbReference type="Proteomes" id="UP001197492"/>
    </source>
</evidence>
<evidence type="ECO:0000313" key="2">
    <source>
        <dbReference type="EMBL" id="MBV3393678.1"/>
    </source>
</evidence>
<gene>
    <name evidence="1" type="ORF">KSV97_10620</name>
    <name evidence="2" type="ORF">KSW06_10575</name>
</gene>
<dbReference type="EC" id="4.2.1.53" evidence="1"/>
<reference evidence="1 4" key="1">
    <citation type="submission" date="2021-06" db="EMBL/GenBank/DDBJ databases">
        <title>Collection of gut derived symbiotic bacterial strains cultured from healthy donors.</title>
        <authorList>
            <person name="Lin H."/>
            <person name="Littmann E."/>
            <person name="Pamer E.G."/>
        </authorList>
    </citation>
    <scope>NUCLEOTIDE SEQUENCE</scope>
    <source>
        <strain evidence="2 4">MSK.21.70</strain>
        <strain evidence="1">MSK.21.82</strain>
    </source>
</reference>
<dbReference type="RefSeq" id="WP_217748296.1">
    <property type="nucleotide sequence ID" value="NZ_JAHOEB010000103.1"/>
</dbReference>
<dbReference type="Pfam" id="PF06100">
    <property type="entry name" value="MCRA"/>
    <property type="match status" value="1"/>
</dbReference>
<dbReference type="GO" id="GO:0071949">
    <property type="term" value="F:FAD binding"/>
    <property type="evidence" value="ECO:0007669"/>
    <property type="project" value="InterPro"/>
</dbReference>
<sequence>MDLFVKPRKRENIDAHNAYILGSDFTSLVTACYLLRDGSLKGEHIHVIDSVDSFHHYESYLSFVDNRSLYLWDILRSIPSIETEGLTVLDEMTYLNHDAPMKTVHNIQLSDQFISELVHFFFTPDEQLEGKQVKDVFSQDFMESDFYYYWHALFPVNDAYSFKVTLHRYMHILISHSMISPKYCIYESVNVPIIEYLEAHHVVFHFNTEVTHVEIEDNKATAFSIKSEGMEETIDLTNQDLLFIHTSQSKDSIGHAVVTTQDEKIIHYLRNILQKDPLSGEDITGGVIPINESAWELNWTIPRQPYYKNQKENECVILLHGLHPEETGDYVEKSMLESKGYEICAEWLYHLGIPQDKINEFSLMSASTVPYTHTSTHCEAHINGLNYAYIGEVVSLPYEYPGSLDYLVHTAMNAVYSLLHITRSIPAYRYSIEDYLSVFSSLYGDETFMKTQSFTKRLVLKELLKRIEGSDLEALLKEYKFF</sequence>
<dbReference type="AlphaFoldDB" id="A0AAW4N0L9"/>
<dbReference type="PANTHER" id="PTHR37417:SF3">
    <property type="entry name" value="MYOSIN-CROSSREACTIVE PROTEIN"/>
    <property type="match status" value="1"/>
</dbReference>
<proteinExistence type="predicted"/>
<dbReference type="Proteomes" id="UP001197492">
    <property type="component" value="Unassembled WGS sequence"/>
</dbReference>
<keyword evidence="4" id="KW-1185">Reference proteome</keyword>
<dbReference type="GO" id="GO:0050151">
    <property type="term" value="F:oleate hydratase activity"/>
    <property type="evidence" value="ECO:0007669"/>
    <property type="project" value="UniProtKB-EC"/>
</dbReference>
<accession>A0AAW4N0L9</accession>
<evidence type="ECO:0000313" key="3">
    <source>
        <dbReference type="Proteomes" id="UP001196408"/>
    </source>
</evidence>
<dbReference type="Proteomes" id="UP001196408">
    <property type="component" value="Unassembled WGS sequence"/>
</dbReference>
<dbReference type="EMBL" id="JAHOEF010000104">
    <property type="protein sequence ID" value="MBV3383652.1"/>
    <property type="molecule type" value="Genomic_DNA"/>
</dbReference>
<organism evidence="1 3">
    <name type="scientific">Catenibacterium mitsuokai</name>
    <dbReference type="NCBI Taxonomy" id="100886"/>
    <lineage>
        <taxon>Bacteria</taxon>
        <taxon>Bacillati</taxon>
        <taxon>Bacillota</taxon>
        <taxon>Erysipelotrichia</taxon>
        <taxon>Erysipelotrichales</taxon>
        <taxon>Coprobacillaceae</taxon>
        <taxon>Catenibacterium</taxon>
    </lineage>
</organism>